<evidence type="ECO:0000313" key="2">
    <source>
        <dbReference type="Proteomes" id="UP000273154"/>
    </source>
</evidence>
<organism evidence="1 2">
    <name type="scientific">Parolsenella catena</name>
    <dbReference type="NCBI Taxonomy" id="2003188"/>
    <lineage>
        <taxon>Bacteria</taxon>
        <taxon>Bacillati</taxon>
        <taxon>Actinomycetota</taxon>
        <taxon>Coriobacteriia</taxon>
        <taxon>Coriobacteriales</taxon>
        <taxon>Atopobiaceae</taxon>
        <taxon>Parolsenella</taxon>
    </lineage>
</organism>
<accession>A0A3G9JZ99</accession>
<name>A0A3G9JZ99_9ACTN</name>
<sequence>MRTLLLELGVGGNTPGIIKYPFWQMCARNPHATCARAPLTRAAARQCRERYAHLARRSGCRG</sequence>
<dbReference type="KEGG" id="pcat:Pcatena_14240"/>
<reference evidence="2" key="1">
    <citation type="submission" date="2018-11" db="EMBL/GenBank/DDBJ databases">
        <title>Comparative genomics of Parolsenella catena and Libanicoccus massiliensis: Reclassification of Libanicoccus massiliensis as Parolsenella massiliensis comb. nov.</title>
        <authorList>
            <person name="Sakamoto M."/>
            <person name="Ikeyama N."/>
            <person name="Murakami T."/>
            <person name="Mori H."/>
            <person name="Yuki M."/>
            <person name="Ohkuma M."/>
        </authorList>
    </citation>
    <scope>NUCLEOTIDE SEQUENCE [LARGE SCALE GENOMIC DNA]</scope>
    <source>
        <strain evidence="2">JCM 31932</strain>
    </source>
</reference>
<dbReference type="EMBL" id="AP019367">
    <property type="protein sequence ID" value="BBH50837.1"/>
    <property type="molecule type" value="Genomic_DNA"/>
</dbReference>
<protein>
    <submittedName>
        <fullName evidence="1">Uncharacterized protein</fullName>
    </submittedName>
</protein>
<gene>
    <name evidence="1" type="ORF">Pcatena_14240</name>
</gene>
<dbReference type="Proteomes" id="UP000273154">
    <property type="component" value="Chromosome"/>
</dbReference>
<evidence type="ECO:0000313" key="1">
    <source>
        <dbReference type="EMBL" id="BBH50837.1"/>
    </source>
</evidence>
<proteinExistence type="predicted"/>
<dbReference type="AlphaFoldDB" id="A0A3G9JZ99"/>
<keyword evidence="2" id="KW-1185">Reference proteome</keyword>